<dbReference type="AlphaFoldDB" id="A0A132B855"/>
<dbReference type="OrthoDB" id="3524163at2759"/>
<evidence type="ECO:0000313" key="1">
    <source>
        <dbReference type="EMBL" id="KUJ07857.1"/>
    </source>
</evidence>
<keyword evidence="2" id="KW-1185">Reference proteome</keyword>
<dbReference type="KEGG" id="psco:LY89DRAFT_742623"/>
<reference evidence="1 2" key="1">
    <citation type="submission" date="2015-10" db="EMBL/GenBank/DDBJ databases">
        <title>Full genome of DAOMC 229536 Phialocephala scopiformis, a fungal endophyte of spruce producing the potent anti-insectan compound rugulosin.</title>
        <authorList>
            <consortium name="DOE Joint Genome Institute"/>
            <person name="Walker A.K."/>
            <person name="Frasz S.L."/>
            <person name="Seifert K.A."/>
            <person name="Miller J.D."/>
            <person name="Mondo S.J."/>
            <person name="Labutti K."/>
            <person name="Lipzen A."/>
            <person name="Dockter R."/>
            <person name="Kennedy M."/>
            <person name="Grigoriev I.V."/>
            <person name="Spatafora J.W."/>
        </authorList>
    </citation>
    <scope>NUCLEOTIDE SEQUENCE [LARGE SCALE GENOMIC DNA]</scope>
    <source>
        <strain evidence="1 2">CBS 120377</strain>
    </source>
</reference>
<accession>A0A132B855</accession>
<dbReference type="GeneID" id="28830572"/>
<evidence type="ECO:0000313" key="2">
    <source>
        <dbReference type="Proteomes" id="UP000070700"/>
    </source>
</evidence>
<gene>
    <name evidence="1" type="ORF">LY89DRAFT_742623</name>
</gene>
<dbReference type="Proteomes" id="UP000070700">
    <property type="component" value="Unassembled WGS sequence"/>
</dbReference>
<dbReference type="InParanoid" id="A0A132B855"/>
<organism evidence="1 2">
    <name type="scientific">Mollisia scopiformis</name>
    <name type="common">Conifer needle endophyte fungus</name>
    <name type="synonym">Phialocephala scopiformis</name>
    <dbReference type="NCBI Taxonomy" id="149040"/>
    <lineage>
        <taxon>Eukaryota</taxon>
        <taxon>Fungi</taxon>
        <taxon>Dikarya</taxon>
        <taxon>Ascomycota</taxon>
        <taxon>Pezizomycotina</taxon>
        <taxon>Leotiomycetes</taxon>
        <taxon>Helotiales</taxon>
        <taxon>Mollisiaceae</taxon>
        <taxon>Mollisia</taxon>
    </lineage>
</organism>
<name>A0A132B855_MOLSC</name>
<dbReference type="STRING" id="149040.A0A132B855"/>
<dbReference type="EMBL" id="KQ947438">
    <property type="protein sequence ID" value="KUJ07857.1"/>
    <property type="molecule type" value="Genomic_DNA"/>
</dbReference>
<protein>
    <submittedName>
        <fullName evidence="1">Uncharacterized protein</fullName>
    </submittedName>
</protein>
<dbReference type="RefSeq" id="XP_018062212.1">
    <property type="nucleotide sequence ID" value="XM_018220846.1"/>
</dbReference>
<proteinExistence type="predicted"/>
<sequence length="208" mass="23195">MRKSFLWKTILPVCLATRTVGFGIFWVSPSPILRYEATLIVPSSPPTIPGIINHSSIWPGLQPSPTDAVLQNVIADMTGNWSFWPEFCCSPDTHLQDEQDVFTGDLVTSIFTKNTTSGIWTDSTIITRGSIGTAAGFPPFQGSFTFDPSQYGTHNEYTMALVDVEIHNNGTWNYGTVSFQNLIIESQTIETDWCLKFVSRFPKKNDMS</sequence>